<reference evidence="1 2" key="1">
    <citation type="submission" date="2016-11" db="EMBL/GenBank/DDBJ databases">
        <authorList>
            <person name="Jaros S."/>
            <person name="Januszkiewicz K."/>
            <person name="Wedrychowicz H."/>
        </authorList>
    </citation>
    <scope>NUCLEOTIDE SEQUENCE [LARGE SCALE GENOMIC DNA]</scope>
    <source>
        <strain evidence="1 2">DSM 25660</strain>
    </source>
</reference>
<keyword evidence="2" id="KW-1185">Reference proteome</keyword>
<dbReference type="STRING" id="1124188.SAMN05444377_10723"/>
<dbReference type="Proteomes" id="UP000184147">
    <property type="component" value="Unassembled WGS sequence"/>
</dbReference>
<name>A0A1M5AWY2_9FLAO</name>
<evidence type="ECO:0000313" key="1">
    <source>
        <dbReference type="EMBL" id="SHF34656.1"/>
    </source>
</evidence>
<gene>
    <name evidence="1" type="ORF">SAMN05444377_10723</name>
</gene>
<dbReference type="AlphaFoldDB" id="A0A1M5AWY2"/>
<sequence length="202" mass="23908">MKILKTIIPFYFAFTLINIYINNEKTCIKLNKLEVSKDKSFKVVKKINSCNTNFYFVSFYSNDNFNANVEDLRTPPRLKQLLYIIKKNKKKIIKIPKTNRYQITSSGKKIKIVDIRIDKIDFYSFKGDTCFRVSGYGGCNSCNEFEGYYNLEGKIIYYSYRNKVKDIETVDNLKKPWDSLLFERSYIKKPFLNIYLDSVNNN</sequence>
<proteinExistence type="predicted"/>
<organism evidence="1 2">
    <name type="scientific">Flavobacterium fontis</name>
    <dbReference type="NCBI Taxonomy" id="1124188"/>
    <lineage>
        <taxon>Bacteria</taxon>
        <taxon>Pseudomonadati</taxon>
        <taxon>Bacteroidota</taxon>
        <taxon>Flavobacteriia</taxon>
        <taxon>Flavobacteriales</taxon>
        <taxon>Flavobacteriaceae</taxon>
        <taxon>Flavobacterium</taxon>
    </lineage>
</organism>
<accession>A0A1M5AWY2</accession>
<dbReference type="OrthoDB" id="6876694at2"/>
<protein>
    <submittedName>
        <fullName evidence="1">Uncharacterized protein</fullName>
    </submittedName>
</protein>
<evidence type="ECO:0000313" key="2">
    <source>
        <dbReference type="Proteomes" id="UP000184147"/>
    </source>
</evidence>
<dbReference type="RefSeq" id="WP_073362989.1">
    <property type="nucleotide sequence ID" value="NZ_FQVQ01000007.1"/>
</dbReference>
<dbReference type="EMBL" id="FQVQ01000007">
    <property type="protein sequence ID" value="SHF34656.1"/>
    <property type="molecule type" value="Genomic_DNA"/>
</dbReference>